<dbReference type="CDD" id="cd06563">
    <property type="entry name" value="GH20_chitobiase-like"/>
    <property type="match status" value="1"/>
</dbReference>
<dbReference type="AlphaFoldDB" id="A0A9D1QF37"/>
<dbReference type="GO" id="GO:0016020">
    <property type="term" value="C:membrane"/>
    <property type="evidence" value="ECO:0007669"/>
    <property type="project" value="TreeGrafter"/>
</dbReference>
<evidence type="ECO:0000313" key="10">
    <source>
        <dbReference type="Proteomes" id="UP000823926"/>
    </source>
</evidence>
<comment type="similarity">
    <text evidence="2">Belongs to the glycosyl hydrolase 20 family.</text>
</comment>
<dbReference type="InterPro" id="IPR015883">
    <property type="entry name" value="Glyco_hydro_20_cat"/>
</dbReference>
<dbReference type="Gene3D" id="3.20.20.80">
    <property type="entry name" value="Glycosidases"/>
    <property type="match status" value="1"/>
</dbReference>
<dbReference type="InterPro" id="IPR008979">
    <property type="entry name" value="Galactose-bd-like_sf"/>
</dbReference>
<dbReference type="InterPro" id="IPR029018">
    <property type="entry name" value="Hex-like_dom2"/>
</dbReference>
<comment type="caution">
    <text evidence="9">The sequence shown here is derived from an EMBL/GenBank/DDBJ whole genome shotgun (WGS) entry which is preliminary data.</text>
</comment>
<evidence type="ECO:0000256" key="6">
    <source>
        <dbReference type="PIRSR" id="PIRSR625705-1"/>
    </source>
</evidence>
<dbReference type="SUPFAM" id="SSF51445">
    <property type="entry name" value="(Trans)glycosidases"/>
    <property type="match status" value="1"/>
</dbReference>
<dbReference type="SUPFAM" id="SSF49785">
    <property type="entry name" value="Galactose-binding domain-like"/>
    <property type="match status" value="1"/>
</dbReference>
<evidence type="ECO:0000256" key="4">
    <source>
        <dbReference type="ARBA" id="ARBA00022801"/>
    </source>
</evidence>
<evidence type="ECO:0000256" key="5">
    <source>
        <dbReference type="ARBA" id="ARBA00023295"/>
    </source>
</evidence>
<reference evidence="9" key="2">
    <citation type="submission" date="2021-04" db="EMBL/GenBank/DDBJ databases">
        <authorList>
            <person name="Gilroy R."/>
        </authorList>
    </citation>
    <scope>NUCLEOTIDE SEQUENCE</scope>
    <source>
        <strain evidence="9">ChiBcec15-1070</strain>
    </source>
</reference>
<dbReference type="Gene3D" id="2.60.120.260">
    <property type="entry name" value="Galactose-binding domain-like"/>
    <property type="match status" value="1"/>
</dbReference>
<dbReference type="GO" id="GO:0005975">
    <property type="term" value="P:carbohydrate metabolic process"/>
    <property type="evidence" value="ECO:0007669"/>
    <property type="project" value="InterPro"/>
</dbReference>
<dbReference type="PROSITE" id="PS51257">
    <property type="entry name" value="PROKAR_LIPOPROTEIN"/>
    <property type="match status" value="1"/>
</dbReference>
<dbReference type="InterPro" id="IPR025705">
    <property type="entry name" value="Beta_hexosaminidase_sua/sub"/>
</dbReference>
<dbReference type="PRINTS" id="PR00738">
    <property type="entry name" value="GLHYDRLASE20"/>
</dbReference>
<dbReference type="EMBL" id="DXHL01000028">
    <property type="protein sequence ID" value="HIW11037.1"/>
    <property type="molecule type" value="Genomic_DNA"/>
</dbReference>
<feature type="chain" id="PRO_5039388769" description="beta-N-acetylhexosaminidase" evidence="7">
    <location>
        <begin position="19"/>
        <end position="776"/>
    </location>
</feature>
<evidence type="ECO:0000259" key="8">
    <source>
        <dbReference type="PROSITE" id="PS50022"/>
    </source>
</evidence>
<evidence type="ECO:0000256" key="2">
    <source>
        <dbReference type="ARBA" id="ARBA00006285"/>
    </source>
</evidence>
<dbReference type="Pfam" id="PF00754">
    <property type="entry name" value="F5_F8_type_C"/>
    <property type="match status" value="1"/>
</dbReference>
<dbReference type="InterPro" id="IPR026876">
    <property type="entry name" value="Fn3_assoc_repeat"/>
</dbReference>
<gene>
    <name evidence="9" type="ORF">H9888_05990</name>
</gene>
<dbReference type="PANTHER" id="PTHR22600">
    <property type="entry name" value="BETA-HEXOSAMINIDASE"/>
    <property type="match status" value="1"/>
</dbReference>
<dbReference type="Pfam" id="PF00728">
    <property type="entry name" value="Glyco_hydro_20"/>
    <property type="match status" value="1"/>
</dbReference>
<keyword evidence="5" id="KW-0326">Glycosidase</keyword>
<dbReference type="InterPro" id="IPR017853">
    <property type="entry name" value="GH"/>
</dbReference>
<dbReference type="PANTHER" id="PTHR22600:SF57">
    <property type="entry name" value="BETA-N-ACETYLHEXOSAMINIDASE"/>
    <property type="match status" value="1"/>
</dbReference>
<comment type="catalytic activity">
    <reaction evidence="1">
        <text>Hydrolysis of terminal non-reducing N-acetyl-D-hexosamine residues in N-acetyl-beta-D-hexosaminides.</text>
        <dbReference type="EC" id="3.2.1.52"/>
    </reaction>
</comment>
<dbReference type="Pfam" id="PF02838">
    <property type="entry name" value="Glyco_hydro_20b"/>
    <property type="match status" value="1"/>
</dbReference>
<feature type="domain" description="F5/8 type C" evidence="8">
    <location>
        <begin position="611"/>
        <end position="747"/>
    </location>
</feature>
<proteinExistence type="inferred from homology"/>
<feature type="active site" description="Proton donor" evidence="6">
    <location>
        <position position="335"/>
    </location>
</feature>
<evidence type="ECO:0000256" key="1">
    <source>
        <dbReference type="ARBA" id="ARBA00001231"/>
    </source>
</evidence>
<reference evidence="9" key="1">
    <citation type="journal article" date="2021" name="PeerJ">
        <title>Extensive microbial diversity within the chicken gut microbiome revealed by metagenomics and culture.</title>
        <authorList>
            <person name="Gilroy R."/>
            <person name="Ravi A."/>
            <person name="Getino M."/>
            <person name="Pursley I."/>
            <person name="Horton D.L."/>
            <person name="Alikhan N.F."/>
            <person name="Baker D."/>
            <person name="Gharbi K."/>
            <person name="Hall N."/>
            <person name="Watson M."/>
            <person name="Adriaenssens E.M."/>
            <person name="Foster-Nyarko E."/>
            <person name="Jarju S."/>
            <person name="Secka A."/>
            <person name="Antonio M."/>
            <person name="Oren A."/>
            <person name="Chaudhuri R.R."/>
            <person name="La Ragione R."/>
            <person name="Hildebrand F."/>
            <person name="Pallen M.J."/>
        </authorList>
    </citation>
    <scope>NUCLEOTIDE SEQUENCE</scope>
    <source>
        <strain evidence="9">ChiBcec15-1070</strain>
    </source>
</reference>
<evidence type="ECO:0000256" key="3">
    <source>
        <dbReference type="ARBA" id="ARBA00012663"/>
    </source>
</evidence>
<feature type="signal peptide" evidence="7">
    <location>
        <begin position="1"/>
        <end position="18"/>
    </location>
</feature>
<evidence type="ECO:0000256" key="7">
    <source>
        <dbReference type="SAM" id="SignalP"/>
    </source>
</evidence>
<dbReference type="Pfam" id="PF13287">
    <property type="entry name" value="Fn3_assoc"/>
    <property type="match status" value="1"/>
</dbReference>
<dbReference type="GO" id="GO:0004563">
    <property type="term" value="F:beta-N-acetylhexosaminidase activity"/>
    <property type="evidence" value="ECO:0007669"/>
    <property type="project" value="UniProtKB-EC"/>
</dbReference>
<name>A0A9D1QF37_9BACT</name>
<dbReference type="SUPFAM" id="SSF55545">
    <property type="entry name" value="beta-N-acetylhexosaminidase-like domain"/>
    <property type="match status" value="1"/>
</dbReference>
<keyword evidence="4" id="KW-0378">Hydrolase</keyword>
<keyword evidence="7" id="KW-0732">Signal</keyword>
<dbReference type="InterPro" id="IPR000421">
    <property type="entry name" value="FA58C"/>
</dbReference>
<dbReference type="PROSITE" id="PS50022">
    <property type="entry name" value="FA58C_3"/>
    <property type="match status" value="1"/>
</dbReference>
<dbReference type="EC" id="3.2.1.52" evidence="3"/>
<dbReference type="Gene3D" id="3.30.379.10">
    <property type="entry name" value="Chitobiase/beta-hexosaminidase domain 2-like"/>
    <property type="match status" value="1"/>
</dbReference>
<sequence>MKNLNRLLLLVLTAGLLAACTGKPTPEANYQVIPLPQEITPAAGEGFSLSQTTQILYPEGNEAMQRNALFLAQYIEQMTGLKLATNYGGSGQAAGNIVLILGLDPQQPESYRLTVDKGSVTIAGGSPAGVFYGIQTLRKALPVTQGRVVLPAVVINDAPRFAYRGAHLDVSRHFIGVDSVKRFIDILALHNLNRFHWHLTDDQGWRIEIKSRPELTRVGSQRAATVIGHNSGKYDSIPYGGFYTQDEAREIVAYAAERHITVIPEIDMPGHMLAALTAYPELGCTGGPYAVWGQWGISDDVLCAGNDQTLQFIDDVLGEIIEIFPSEYIHVGGDECPKVRWEKCPKCQARIRSLGIRADGKHTPEQQLQSYLIGHAEEFLNGHGRKMIGWDEIMEGGISPTATVMAWRSAAEGIKAAKMGNDAVMTPSSHLYFDYYQSKEVEQEPIAIGGYIPVEMVYNYEPVPADLTPEEAKHIIGVQANLWTEYMPNFRQVEYMELPRMAALAEVQWTDPSLKEYDSFLTRLPQLVRIYDLEGYNYAKHVFDVNVTFVPNPAQGALDVVMVAIDDAPIHYTTDGSEPSAASPQYSDTLKITEPCTLKAVVVRPNGTSRVFTEEIAFNKASMKPVTMLQPINKQYEYKGAPTLVDGLKGNGNYKTGRWIAFWQNDMEAVIDLLQPTEISKAQIETCVAKGDWVFDARYFGVAVSEDGVNYKTVAEADYPVMGEQDRNGVYEHELTFSPVTARYVKVTVKPEHSMPAWHGGKGSPAFLFIDEITLN</sequence>
<dbReference type="GO" id="GO:0030203">
    <property type="term" value="P:glycosaminoglycan metabolic process"/>
    <property type="evidence" value="ECO:0007669"/>
    <property type="project" value="TreeGrafter"/>
</dbReference>
<protein>
    <recommendedName>
        <fullName evidence="3">beta-N-acetylhexosaminidase</fullName>
        <ecNumber evidence="3">3.2.1.52</ecNumber>
    </recommendedName>
</protein>
<organism evidence="9 10">
    <name type="scientific">Candidatus Rikenella faecigallinarum</name>
    <dbReference type="NCBI Taxonomy" id="2838745"/>
    <lineage>
        <taxon>Bacteria</taxon>
        <taxon>Pseudomonadati</taxon>
        <taxon>Bacteroidota</taxon>
        <taxon>Bacteroidia</taxon>
        <taxon>Bacteroidales</taxon>
        <taxon>Rikenellaceae</taxon>
        <taxon>Rikenella</taxon>
    </lineage>
</organism>
<dbReference type="Proteomes" id="UP000823926">
    <property type="component" value="Unassembled WGS sequence"/>
</dbReference>
<accession>A0A9D1QF37</accession>
<dbReference type="InterPro" id="IPR015882">
    <property type="entry name" value="HEX_bac_N"/>
</dbReference>
<evidence type="ECO:0000313" key="9">
    <source>
        <dbReference type="EMBL" id="HIW11037.1"/>
    </source>
</evidence>